<dbReference type="PANTHER" id="PTHR21137:SF35">
    <property type="entry name" value="ODORANT RECEPTOR 19A-RELATED"/>
    <property type="match status" value="1"/>
</dbReference>
<dbReference type="GO" id="GO:0004984">
    <property type="term" value="F:olfactory receptor activity"/>
    <property type="evidence" value="ECO:0007669"/>
    <property type="project" value="InterPro"/>
</dbReference>
<keyword evidence="2" id="KW-1003">Cell membrane</keyword>
<keyword evidence="4 10" id="KW-0812">Transmembrane</keyword>
<evidence type="ECO:0000256" key="8">
    <source>
        <dbReference type="ARBA" id="ARBA00023170"/>
    </source>
</evidence>
<reference evidence="11" key="2">
    <citation type="submission" date="2015-08" db="EMBL/GenBank/DDBJ databases">
        <authorList>
            <person name="Babu N.S."/>
            <person name="Beckwith C.J."/>
            <person name="Beseler K.G."/>
            <person name="Brison A."/>
            <person name="Carone J.V."/>
            <person name="Caskin T.P."/>
            <person name="Diamond M."/>
            <person name="Durham M.E."/>
            <person name="Foxe J.M."/>
            <person name="Go M."/>
            <person name="Henderson B.A."/>
            <person name="Jones I.B."/>
            <person name="McGettigan J.A."/>
            <person name="Micheletti S.J."/>
            <person name="Nasrallah M.E."/>
            <person name="Ortiz D."/>
            <person name="Piller C.R."/>
            <person name="Privatt S.R."/>
            <person name="Schneider S.L."/>
            <person name="Sharp S."/>
            <person name="Smith T.C."/>
            <person name="Stanton J.D."/>
            <person name="Ullery H.E."/>
            <person name="Wilson R.J."/>
            <person name="Serrano M.G."/>
            <person name="Buck G."/>
            <person name="Lee V."/>
            <person name="Wang Y."/>
            <person name="Carvalho R."/>
            <person name="Voegtly L."/>
            <person name="Shi R."/>
            <person name="Duckworth R."/>
            <person name="Johnson A."/>
            <person name="Loviza R."/>
            <person name="Walstead R."/>
            <person name="Shah Z."/>
            <person name="Kiflezghi M."/>
            <person name="Wade K."/>
            <person name="Ball S.L."/>
            <person name="Bradley K.W."/>
            <person name="Asai D.J."/>
            <person name="Bowman C.A."/>
            <person name="Russell D.A."/>
            <person name="Pope W.H."/>
            <person name="Jacobs-Sera D."/>
            <person name="Hendrix R.W."/>
            <person name="Hatfull G.F."/>
        </authorList>
    </citation>
    <scope>NUCLEOTIDE SEQUENCE</scope>
</reference>
<evidence type="ECO:0000256" key="4">
    <source>
        <dbReference type="ARBA" id="ARBA00022692"/>
    </source>
</evidence>
<evidence type="ECO:0000256" key="5">
    <source>
        <dbReference type="ARBA" id="ARBA00022725"/>
    </source>
</evidence>
<name>A0A0S3J2V2_9CUCU</name>
<feature type="transmembrane region" description="Helical" evidence="10">
    <location>
        <begin position="109"/>
        <end position="130"/>
    </location>
</feature>
<keyword evidence="3" id="KW-0716">Sensory transduction</keyword>
<dbReference type="PANTHER" id="PTHR21137">
    <property type="entry name" value="ODORANT RECEPTOR"/>
    <property type="match status" value="1"/>
</dbReference>
<dbReference type="AlphaFoldDB" id="A0A0S3J2V2"/>
<keyword evidence="6 10" id="KW-1133">Transmembrane helix</keyword>
<keyword evidence="5" id="KW-0552">Olfaction</keyword>
<dbReference type="GO" id="GO:0007165">
    <property type="term" value="P:signal transduction"/>
    <property type="evidence" value="ECO:0007669"/>
    <property type="project" value="UniProtKB-KW"/>
</dbReference>
<dbReference type="EMBL" id="KT381547">
    <property type="protein sequence ID" value="ALR72553.1"/>
    <property type="molecule type" value="mRNA"/>
</dbReference>
<dbReference type="InterPro" id="IPR004117">
    <property type="entry name" value="7tm6_olfct_rcpt"/>
</dbReference>
<feature type="non-terminal residue" evidence="11">
    <location>
        <position position="175"/>
    </location>
</feature>
<proteinExistence type="evidence at transcript level"/>
<keyword evidence="7 10" id="KW-0472">Membrane</keyword>
<feature type="transmembrane region" description="Helical" evidence="10">
    <location>
        <begin position="12"/>
        <end position="30"/>
    </location>
</feature>
<dbReference type="Pfam" id="PF02949">
    <property type="entry name" value="7tm_6"/>
    <property type="match status" value="1"/>
</dbReference>
<keyword evidence="9" id="KW-0807">Transducer</keyword>
<comment type="subcellular location">
    <subcellularLocation>
        <location evidence="1">Cell membrane</location>
        <topology evidence="1">Multi-pass membrane protein</topology>
    </subcellularLocation>
</comment>
<sequence length="175" mass="19985">MPFDPFQNVWTYYGVFLFIFLGVASAGVGTPPVDTLIVGLINHAAGQIKIIKNTLEHLDHDTNKVLNEYRYISANQREILKNKMIYKRITNCVIHYDAVYYMVKDLEDTYSSVIFAQLSASVLILCITCLQIINVEPLSVPFFAMCTYVFSMTAQIFLYCYFGTILFEESDSVIK</sequence>
<evidence type="ECO:0000256" key="9">
    <source>
        <dbReference type="ARBA" id="ARBA00023224"/>
    </source>
</evidence>
<organism evidence="11">
    <name type="scientific">Colaphellus bowringi</name>
    <dbReference type="NCBI Taxonomy" id="561076"/>
    <lineage>
        <taxon>Eukaryota</taxon>
        <taxon>Metazoa</taxon>
        <taxon>Ecdysozoa</taxon>
        <taxon>Arthropoda</taxon>
        <taxon>Hexapoda</taxon>
        <taxon>Insecta</taxon>
        <taxon>Pterygota</taxon>
        <taxon>Neoptera</taxon>
        <taxon>Endopterygota</taxon>
        <taxon>Coleoptera</taxon>
        <taxon>Polyphaga</taxon>
        <taxon>Cucujiformia</taxon>
        <taxon>Chrysomeloidea</taxon>
        <taxon>Chrysomelidae</taxon>
        <taxon>Chrysomelinae</taxon>
        <taxon>Chrysomelini</taxon>
        <taxon>Colaphellus</taxon>
    </lineage>
</organism>
<evidence type="ECO:0000313" key="11">
    <source>
        <dbReference type="EMBL" id="ALR72553.1"/>
    </source>
</evidence>
<dbReference type="GO" id="GO:0005886">
    <property type="term" value="C:plasma membrane"/>
    <property type="evidence" value="ECO:0007669"/>
    <property type="project" value="UniProtKB-SubCell"/>
</dbReference>
<evidence type="ECO:0000256" key="1">
    <source>
        <dbReference type="ARBA" id="ARBA00004651"/>
    </source>
</evidence>
<reference evidence="11" key="1">
    <citation type="journal article" date="2015" name="BMC Genomics">
        <title>Candidate chemosensory genes identified in Colaphellus bowringi by antennal transcriptome analysis.</title>
        <authorList>
            <person name="Li X.M."/>
            <person name="Zhu X.Y."/>
            <person name="Wang Z.Q."/>
            <person name="Wang Y."/>
            <person name="He P."/>
            <person name="Chen G."/>
            <person name="Sun L."/>
            <person name="Deng D.G."/>
            <person name="Zhang Y.N."/>
        </authorList>
    </citation>
    <scope>NUCLEOTIDE SEQUENCE</scope>
</reference>
<feature type="transmembrane region" description="Helical" evidence="10">
    <location>
        <begin position="142"/>
        <end position="167"/>
    </location>
</feature>
<evidence type="ECO:0000256" key="7">
    <source>
        <dbReference type="ARBA" id="ARBA00023136"/>
    </source>
</evidence>
<evidence type="ECO:0000256" key="3">
    <source>
        <dbReference type="ARBA" id="ARBA00022606"/>
    </source>
</evidence>
<evidence type="ECO:0000256" key="6">
    <source>
        <dbReference type="ARBA" id="ARBA00022989"/>
    </source>
</evidence>
<keyword evidence="8 11" id="KW-0675">Receptor</keyword>
<accession>A0A0S3J2V2</accession>
<evidence type="ECO:0000256" key="2">
    <source>
        <dbReference type="ARBA" id="ARBA00022475"/>
    </source>
</evidence>
<dbReference type="GO" id="GO:0005549">
    <property type="term" value="F:odorant binding"/>
    <property type="evidence" value="ECO:0007669"/>
    <property type="project" value="InterPro"/>
</dbReference>
<protein>
    <submittedName>
        <fullName evidence="11">Odorant receptor OR8</fullName>
    </submittedName>
</protein>
<evidence type="ECO:0000256" key="10">
    <source>
        <dbReference type="SAM" id="Phobius"/>
    </source>
</evidence>